<sequence>MKYLLKPFALFIVIQLLTHYKADAQNNIYIVENGGDIEGEGWILEDGLIETTADVSINASTLLNKLQEGPTEISASYIGIEASIISTSANRLTLKASENIDISSNITIQTNGGDIVFWTNPTASNSISGHIRLNSGVVLNTTNGSTDPGLSGGGHIILAGGGDSDGDGYPDGFAKTNSTYGIRLDTGVELYSAGGDIIVRGETYSTSTNRSGIYQTGDLTIDSGVGSIFIEGKNRSGYGSWPLQLGNGTVGTLSLTSDKGSDNAITLKSTAGRNGIYLGGTANADMAFKATGGGDIVLTTKHQIQTTSDYSFETAGGAIVLWSDNQQARDGNIKIGSNNAFTSQGGDIILAGGNADDAGYPKNYASTTSTYGIQLDSGVEFDSSGGDVILKGETYSTSTNRSGIYQTGDLTIDSGVGSIFIEGKNRSGYGSWALQLGNSTVDTLSLVSAKPSGDAITLKTTGGRYGVYLGGTTGKTMEVNATGGGNIRLDTPHHIQTESDYVFKTTGSGTITFKSEDYIRLGQRNQLQTDNADIVLWTNQSAANNVSGGIRLDDGTTLNTNDGSETTGLSGGGHIILAGGSADNDGYPDGFAKTNSTYGILLDPGVKLHSGGGDVILKGETYSTSTNRHGIYQTGDLTIDSGTGSIFMEGKNRSGYGSWPLYLGSGTVGTLSLISAKPSGDAITIQSSTGRYGTYLGGTVGGTMEVKATGGGDIVVTAKREVVTTDDYTFQTNGGDIVMWPNNTALKKGRLSIGKNNTFNSAGGATDQATGGGDVIFAGGIDDGNNRPDGYARDDGNRYGIDLRTGLTIHSGGGDITLKGRTNKYNDSYTRGIRQRGDLTMYSGKGAILFDGQILRTRGAAGYGIEFADGTSNTISVVSDKAPGDAITINGNNTTNTWGIYFGATASGRFEATGGGHIVATTARGLYVHSNYTFQTDGGDIVMWPNNTALKKGRLYIGNNSTFNSAGGATNQGTGGGDVIFAGGIDDGNNRPDGYARDDGNRYGIDIRTGLKIHSGGGDITLKGRTNKYNDSYTRGIRQRGDLTMYSGEGAILFDGQILRTRGAAGYGIEFADGTSNTISVVSDKAPGDAITINGNNTTNTYGIYFGATTNGRFEATSGGNLVVTTARGILTRSGYTFQTDGGNVVFWADTDGNGDGRIYTQNPIVFNSAGGSTNQSSGGGTIVLAGGSDNGANGQTADDGIPDGFAYDRTWRGVYLSNGAQMYSGGGDVIIRGRTYHTGNTYAIQQNNDLTIHSGQGQITLHGKTRTDRDGDGVLLANGGTTNGFSLVSDKATGTAVEIIGEAHSYGVISNSGGSTKTIEATGGGDVIIDGKTPKAGYGVYLRDFDVLAADGAVTIDGHTTGIWLYDMTLGQLNNTLVASSDADVTLRADEFRTSGSSTVETTGEVTIEPYSESFTDAFTYPITNVSVSTDATELTVGKLSNNVDITVAASTTINGDISFFGRDITLNNNTTVKSTGAQSDIAMVASRNFINSAGSKAIESVSGRWTVYLDDRLGNTYGDLNSENIPFQGSTYSTLPPNEVAGGTRYVFAESFSTDFTINAKNVTKEYGFVACLNGSCLDENKCNTTVLNPDPSSSNYLQSGNWGGLNSPQLSSGTSWSGSSGSSTSQFVGVTFSASKIQGVITKGRGDVDQWVTSYDLQATKDGTTWTSLGIFSANSDRNTEVFNEVSNTDTDWIGLRINPRTWRSHPSLRFQVKLADSCQVDSNYSFEAGYEIISDIKEEPNVYLGGSAGISIPLSSIYSEIPDITSTKAPQEAAIGQAPINISGGIPKTGYTITEGTLTSTLTVIPRAVELHAFNKMYDGSHEATLSDSSVSNLVNDDDITLTSSAAEYATKNVGEDIKVTLSGLQISGSDAANYSITSSMVANGKILPREIELSAFKPYDGSTDLNGFVSIVTGVSNNGFAETLDYTNATAASAEIAGPDGETSTDDNYISSITLLDANDGSGGKANNYKLPILNAQNAPVSIISGSPSKVVKVAGDEQTALSGEAVTVAPSVSVMSDADEPIAGVEVRFEVESGGGNVNPASEITTNADGIASLDSWILGSGFGKNTLKAIIVGSDPLISSTFLATATTSLSEVILNQIPDREYTGLAITPSTSLQNGGVSLTEGTDYTVSYSNNTDVGTAGVTITGTGNYSGSLETTFEITPKDVS</sequence>
<accession>A0ABW5JI74</accession>
<feature type="non-terminal residue" evidence="2">
    <location>
        <position position="2173"/>
    </location>
</feature>
<protein>
    <submittedName>
        <fullName evidence="2">YDG domain-containing protein</fullName>
    </submittedName>
</protein>
<keyword evidence="3" id="KW-1185">Reference proteome</keyword>
<dbReference type="Pfam" id="PF18657">
    <property type="entry name" value="YDG"/>
    <property type="match status" value="1"/>
</dbReference>
<evidence type="ECO:0000259" key="1">
    <source>
        <dbReference type="PROSITE" id="PS50022"/>
    </source>
</evidence>
<evidence type="ECO:0000313" key="2">
    <source>
        <dbReference type="EMBL" id="MFD2531742.1"/>
    </source>
</evidence>
<dbReference type="Pfam" id="PF00754">
    <property type="entry name" value="F5_F8_type_C"/>
    <property type="match status" value="1"/>
</dbReference>
<proteinExistence type="predicted"/>
<dbReference type="Gene3D" id="2.60.120.260">
    <property type="entry name" value="Galactose-binding domain-like"/>
    <property type="match status" value="1"/>
</dbReference>
<dbReference type="SUPFAM" id="SSF49785">
    <property type="entry name" value="Galactose-binding domain-like"/>
    <property type="match status" value="1"/>
</dbReference>
<dbReference type="InterPro" id="IPR041248">
    <property type="entry name" value="YDG"/>
</dbReference>
<dbReference type="Proteomes" id="UP001597460">
    <property type="component" value="Unassembled WGS sequence"/>
</dbReference>
<evidence type="ECO:0000313" key="3">
    <source>
        <dbReference type="Proteomes" id="UP001597460"/>
    </source>
</evidence>
<dbReference type="EMBL" id="JBHULI010000005">
    <property type="protein sequence ID" value="MFD2531742.1"/>
    <property type="molecule type" value="Genomic_DNA"/>
</dbReference>
<dbReference type="PROSITE" id="PS50022">
    <property type="entry name" value="FA58C_3"/>
    <property type="match status" value="1"/>
</dbReference>
<name>A0ABW5JI74_9BACT</name>
<gene>
    <name evidence="2" type="ORF">ACFSVN_04705</name>
</gene>
<dbReference type="InterPro" id="IPR008979">
    <property type="entry name" value="Galactose-bd-like_sf"/>
</dbReference>
<reference evidence="3" key="1">
    <citation type="journal article" date="2019" name="Int. J. Syst. Evol. Microbiol.">
        <title>The Global Catalogue of Microorganisms (GCM) 10K type strain sequencing project: providing services to taxonomists for standard genome sequencing and annotation.</title>
        <authorList>
            <consortium name="The Broad Institute Genomics Platform"/>
            <consortium name="The Broad Institute Genome Sequencing Center for Infectious Disease"/>
            <person name="Wu L."/>
            <person name="Ma J."/>
        </authorList>
    </citation>
    <scope>NUCLEOTIDE SEQUENCE [LARGE SCALE GENOMIC DNA]</scope>
    <source>
        <strain evidence="3">KCTC 52042</strain>
    </source>
</reference>
<organism evidence="2 3">
    <name type="scientific">Gracilimonas halophila</name>
    <dbReference type="NCBI Taxonomy" id="1834464"/>
    <lineage>
        <taxon>Bacteria</taxon>
        <taxon>Pseudomonadati</taxon>
        <taxon>Balneolota</taxon>
        <taxon>Balneolia</taxon>
        <taxon>Balneolales</taxon>
        <taxon>Balneolaceae</taxon>
        <taxon>Gracilimonas</taxon>
    </lineage>
</organism>
<comment type="caution">
    <text evidence="2">The sequence shown here is derived from an EMBL/GenBank/DDBJ whole genome shotgun (WGS) entry which is preliminary data.</text>
</comment>
<dbReference type="InterPro" id="IPR000421">
    <property type="entry name" value="FA58C"/>
</dbReference>
<feature type="domain" description="F5/8 type C" evidence="1">
    <location>
        <begin position="1579"/>
        <end position="1719"/>
    </location>
</feature>
<dbReference type="PANTHER" id="PTHR24543">
    <property type="entry name" value="MULTICOPPER OXIDASE-RELATED"/>
    <property type="match status" value="1"/>
</dbReference>